<organism evidence="2 3">
    <name type="scientific">Cerrena zonata</name>
    <dbReference type="NCBI Taxonomy" id="2478898"/>
    <lineage>
        <taxon>Eukaryota</taxon>
        <taxon>Fungi</taxon>
        <taxon>Dikarya</taxon>
        <taxon>Basidiomycota</taxon>
        <taxon>Agaricomycotina</taxon>
        <taxon>Agaricomycetes</taxon>
        <taxon>Polyporales</taxon>
        <taxon>Cerrenaceae</taxon>
        <taxon>Cerrena</taxon>
    </lineage>
</organism>
<sequence>MVDEPTSPMAGPSSEPIAIPIPSPRPSVATVPLPRESRRTRSQGASDFPPPMRRVSMDMTGVSRPVSFSAKFSRVHPATTGVTVLEHMERLDAVEAGLKRLGIEEAAIEDEEMDVGESSQSNRSRRESDVNGPPTADLVPEPSSAPLLPAHSSLLTPPPILQRLPSVPEDDDQQSIAEEDLVAMSKSMSHIESGHGLHTRFASISGSERNNLDWMQTDNLESPKKRLVIAERLETVNVKPLFDCW</sequence>
<comment type="caution">
    <text evidence="2">The sequence shown here is derived from an EMBL/GenBank/DDBJ whole genome shotgun (WGS) entry which is preliminary data.</text>
</comment>
<proteinExistence type="predicted"/>
<evidence type="ECO:0000256" key="1">
    <source>
        <dbReference type="SAM" id="MobiDB-lite"/>
    </source>
</evidence>
<dbReference type="EMBL" id="JASBNA010000004">
    <property type="protein sequence ID" value="KAK7692632.1"/>
    <property type="molecule type" value="Genomic_DNA"/>
</dbReference>
<dbReference type="Proteomes" id="UP001385951">
    <property type="component" value="Unassembled WGS sequence"/>
</dbReference>
<feature type="region of interest" description="Disordered" evidence="1">
    <location>
        <begin position="109"/>
        <end position="173"/>
    </location>
</feature>
<gene>
    <name evidence="2" type="ORF">QCA50_004265</name>
</gene>
<protein>
    <submittedName>
        <fullName evidence="2">Uncharacterized protein</fullName>
    </submittedName>
</protein>
<evidence type="ECO:0000313" key="2">
    <source>
        <dbReference type="EMBL" id="KAK7692632.1"/>
    </source>
</evidence>
<feature type="compositionally biased region" description="Low complexity" evidence="1">
    <location>
        <begin position="140"/>
        <end position="155"/>
    </location>
</feature>
<keyword evidence="3" id="KW-1185">Reference proteome</keyword>
<dbReference type="AlphaFoldDB" id="A0AAW0GIZ2"/>
<accession>A0AAW0GIZ2</accession>
<name>A0AAW0GIZ2_9APHY</name>
<evidence type="ECO:0000313" key="3">
    <source>
        <dbReference type="Proteomes" id="UP001385951"/>
    </source>
</evidence>
<feature type="region of interest" description="Disordered" evidence="1">
    <location>
        <begin position="1"/>
        <end position="57"/>
    </location>
</feature>
<reference evidence="2 3" key="1">
    <citation type="submission" date="2022-09" db="EMBL/GenBank/DDBJ databases">
        <authorList>
            <person name="Palmer J.M."/>
        </authorList>
    </citation>
    <scope>NUCLEOTIDE SEQUENCE [LARGE SCALE GENOMIC DNA]</scope>
    <source>
        <strain evidence="2 3">DSM 7382</strain>
    </source>
</reference>